<evidence type="ECO:0000313" key="8">
    <source>
        <dbReference type="Proteomes" id="UP001153069"/>
    </source>
</evidence>
<dbReference type="PROSITE" id="PS50089">
    <property type="entry name" value="ZF_RING_2"/>
    <property type="match status" value="1"/>
</dbReference>
<keyword evidence="1" id="KW-0479">Metal-binding</keyword>
<feature type="region of interest" description="Disordered" evidence="5">
    <location>
        <begin position="215"/>
        <end position="306"/>
    </location>
</feature>
<dbReference type="EMBL" id="CAICTM010000237">
    <property type="protein sequence ID" value="CAB9505646.1"/>
    <property type="molecule type" value="Genomic_DNA"/>
</dbReference>
<sequence length="772" mass="82970">MASLLCTFCGDAFAADKNSPKAPICGERCDHTLCRQCVWNLQDEQAKSNWRMKILHCPLCGARGFRTNGTAPECLYTAIAMLEGNGEPRAKRARTEDLPVHPPALSSVGAAPRMETNAVASLPTTTATGTGIVNTPTAVRRNTAVAAATTTAPTAGTDLSDFRLVENDPDTQNALLLSLADLNPGTTNDGRGVPDDERDPDTQEAILQSLAIGDNNDDEEEGEEEHQQTTQVTGQENCGEGRSSSDETRASSTIEIGLPSGSQSAATGGSNLEEESSATPGTHRQSAESVGGSSLPNIQGREEDEEAAPVTMIEVAMVHSAILQAIPFHGEGSAYSPLLLDNDMELVEGNENGCWKCNDCWRQKSSRTQALGEPRKSPLGLYDQQRQLFGNHLSQGDNSNPDFNSLASSTSSAGGAPASGRSTPTSGPPKNRIAAIPSSGGKATEMADPKACIIERKDGHKGHLGSDSANCSAWWALVYGWMIGNIDELVAKQINEANGAEEEKKTKDRIYKALVILANGVSGGEKGMRSDNRNILYVPNPHDQYYDKGCNWVIFPIMQPDEMVNWAGQTYDVAIFAGETIPEVQGKGNIWKDGPSKFSAEQAEEALFNKLHLGEEIDICTTEDLKKVAKGLGEMGLALSDLHTRGSSSDFKVRILDLASAVNEYIVKEKPQQLGRNQDHDNIVNGITKLIDELGTRSFSVPLPPTKNHFGQEKKNVFKARIQQSNAPDPIALAAKGANNFYRQWGIRLLPGCHSNPTDDDSSSINVCFLLP</sequence>
<evidence type="ECO:0000256" key="2">
    <source>
        <dbReference type="ARBA" id="ARBA00022771"/>
    </source>
</evidence>
<dbReference type="Proteomes" id="UP001153069">
    <property type="component" value="Unassembled WGS sequence"/>
</dbReference>
<dbReference type="InterPro" id="IPR001841">
    <property type="entry name" value="Znf_RING"/>
</dbReference>
<dbReference type="AlphaFoldDB" id="A0A9N8H909"/>
<protein>
    <recommendedName>
        <fullName evidence="6">RING-type domain-containing protein</fullName>
    </recommendedName>
</protein>
<feature type="region of interest" description="Disordered" evidence="5">
    <location>
        <begin position="391"/>
        <end position="446"/>
    </location>
</feature>
<evidence type="ECO:0000259" key="6">
    <source>
        <dbReference type="PROSITE" id="PS50089"/>
    </source>
</evidence>
<dbReference type="GO" id="GO:0008270">
    <property type="term" value="F:zinc ion binding"/>
    <property type="evidence" value="ECO:0007669"/>
    <property type="project" value="UniProtKB-KW"/>
</dbReference>
<evidence type="ECO:0000256" key="4">
    <source>
        <dbReference type="PROSITE-ProRule" id="PRU00175"/>
    </source>
</evidence>
<reference evidence="7" key="1">
    <citation type="submission" date="2020-06" db="EMBL/GenBank/DDBJ databases">
        <authorList>
            <consortium name="Plant Systems Biology data submission"/>
        </authorList>
    </citation>
    <scope>NUCLEOTIDE SEQUENCE</scope>
    <source>
        <strain evidence="7">D6</strain>
    </source>
</reference>
<keyword evidence="3" id="KW-0862">Zinc</keyword>
<name>A0A9N8H909_9STRA</name>
<feature type="domain" description="RING-type" evidence="6">
    <location>
        <begin position="6"/>
        <end position="60"/>
    </location>
</feature>
<evidence type="ECO:0000256" key="5">
    <source>
        <dbReference type="SAM" id="MobiDB-lite"/>
    </source>
</evidence>
<feature type="region of interest" description="Disordered" evidence="5">
    <location>
        <begin position="179"/>
        <end position="200"/>
    </location>
</feature>
<feature type="compositionally biased region" description="Polar residues" evidence="5">
    <location>
        <begin position="250"/>
        <end position="270"/>
    </location>
</feature>
<evidence type="ECO:0000256" key="3">
    <source>
        <dbReference type="ARBA" id="ARBA00022833"/>
    </source>
</evidence>
<organism evidence="7 8">
    <name type="scientific">Seminavis robusta</name>
    <dbReference type="NCBI Taxonomy" id="568900"/>
    <lineage>
        <taxon>Eukaryota</taxon>
        <taxon>Sar</taxon>
        <taxon>Stramenopiles</taxon>
        <taxon>Ochrophyta</taxon>
        <taxon>Bacillariophyta</taxon>
        <taxon>Bacillariophyceae</taxon>
        <taxon>Bacillariophycidae</taxon>
        <taxon>Naviculales</taxon>
        <taxon>Naviculaceae</taxon>
        <taxon>Seminavis</taxon>
    </lineage>
</organism>
<proteinExistence type="predicted"/>
<feature type="compositionally biased region" description="Polar residues" evidence="5">
    <location>
        <begin position="391"/>
        <end position="403"/>
    </location>
</feature>
<evidence type="ECO:0000256" key="1">
    <source>
        <dbReference type="ARBA" id="ARBA00022723"/>
    </source>
</evidence>
<dbReference type="InterPro" id="IPR017907">
    <property type="entry name" value="Znf_RING_CS"/>
</dbReference>
<feature type="compositionally biased region" description="Acidic residues" evidence="5">
    <location>
        <begin position="215"/>
        <end position="224"/>
    </location>
</feature>
<dbReference type="PROSITE" id="PS00518">
    <property type="entry name" value="ZF_RING_1"/>
    <property type="match status" value="1"/>
</dbReference>
<feature type="compositionally biased region" description="Polar residues" evidence="5">
    <location>
        <begin position="277"/>
        <end position="297"/>
    </location>
</feature>
<gene>
    <name evidence="7" type="ORF">SEMRO_238_G095610.1</name>
</gene>
<keyword evidence="2 4" id="KW-0863">Zinc-finger</keyword>
<feature type="compositionally biased region" description="Low complexity" evidence="5">
    <location>
        <begin position="405"/>
        <end position="422"/>
    </location>
</feature>
<comment type="caution">
    <text evidence="7">The sequence shown here is derived from an EMBL/GenBank/DDBJ whole genome shotgun (WGS) entry which is preliminary data.</text>
</comment>
<evidence type="ECO:0000313" key="7">
    <source>
        <dbReference type="EMBL" id="CAB9505646.1"/>
    </source>
</evidence>
<keyword evidence="8" id="KW-1185">Reference proteome</keyword>
<accession>A0A9N8H909</accession>